<dbReference type="PANTHER" id="PTHR43649:SF31">
    <property type="entry name" value="SN-GLYCEROL-3-PHOSPHATE-BINDING PERIPLASMIC PROTEIN UGPB"/>
    <property type="match status" value="1"/>
</dbReference>
<evidence type="ECO:0000256" key="3">
    <source>
        <dbReference type="ARBA" id="ARBA00022448"/>
    </source>
</evidence>
<dbReference type="InterPro" id="IPR006059">
    <property type="entry name" value="SBP"/>
</dbReference>
<evidence type="ECO:0000313" key="5">
    <source>
        <dbReference type="EMBL" id="ADB30421.1"/>
    </source>
</evidence>
<reference evidence="5 6" key="2">
    <citation type="journal article" date="2010" name="Stand. Genomic Sci.">
        <title>Complete genome sequence of Kribbella flavida type strain (IFO 14399).</title>
        <authorList>
            <person name="Pukall R."/>
            <person name="Lapidus A."/>
            <person name="Glavina Del Rio T."/>
            <person name="Copeland A."/>
            <person name="Tice H."/>
            <person name="Cheng J.-F."/>
            <person name="Lucas S."/>
            <person name="Chen F."/>
            <person name="Nolan M."/>
            <person name="LaButti K."/>
            <person name="Pati A."/>
            <person name="Ivanova N."/>
            <person name="Mavrommatis K."/>
            <person name="Mikhailova N."/>
            <person name="Pitluck S."/>
            <person name="Bruce D."/>
            <person name="Goodwin L."/>
            <person name="Land M."/>
            <person name="Hauser L."/>
            <person name="Chang Y.-J."/>
            <person name="Jeffries C.D."/>
            <person name="Chen A."/>
            <person name="Palaniappan K."/>
            <person name="Chain P."/>
            <person name="Rohde M."/>
            <person name="Goeker M."/>
            <person name="Bristow J."/>
            <person name="Eisen J.A."/>
            <person name="Markowitz V."/>
            <person name="Hugenholtz P."/>
            <person name="Kyrpides N.C."/>
            <person name="Klenk H.-P."/>
            <person name="Brettin T."/>
        </authorList>
    </citation>
    <scope>NUCLEOTIDE SEQUENCE [LARGE SCALE GENOMIC DNA]</scope>
    <source>
        <strain evidence="6">DSM 17836 / JCM 10339 / NBRC 14399</strain>
    </source>
</reference>
<evidence type="ECO:0000313" key="6">
    <source>
        <dbReference type="Proteomes" id="UP000007967"/>
    </source>
</evidence>
<dbReference type="Pfam" id="PF01547">
    <property type="entry name" value="SBP_bac_1"/>
    <property type="match status" value="1"/>
</dbReference>
<evidence type="ECO:0000256" key="4">
    <source>
        <dbReference type="ARBA" id="ARBA00022729"/>
    </source>
</evidence>
<proteinExistence type="inferred from homology"/>
<dbReference type="InterPro" id="IPR022386">
    <property type="entry name" value="Chitin_NgcE"/>
</dbReference>
<dbReference type="AlphaFoldDB" id="D2Q4A7"/>
<gene>
    <name evidence="5" type="ordered locus">Kfla_1319</name>
</gene>
<organism evidence="5 6">
    <name type="scientific">Kribbella flavida (strain DSM 17836 / JCM 10339 / NBRC 14399)</name>
    <dbReference type="NCBI Taxonomy" id="479435"/>
    <lineage>
        <taxon>Bacteria</taxon>
        <taxon>Bacillati</taxon>
        <taxon>Actinomycetota</taxon>
        <taxon>Actinomycetes</taxon>
        <taxon>Propionibacteriales</taxon>
        <taxon>Kribbellaceae</taxon>
        <taxon>Kribbella</taxon>
    </lineage>
</organism>
<sequence length="449" mass="47950">MLKRRTVLQGALAGALLSGCSSNEPSGGPARTADNPFAVSGDLPLEVMVSEEYGGFAAPQYRRKFAQATVSVTPTKQLRDLLQSRFAAGSPPDVVLSTGEKALSVSRLVADGHLTDLGPLLSAPSWDNPGVAVEDAMLPGLLDSGRYDGTLRALNYLVDVYGLWYSARLFQQHGWDVPRTWPELLALGAEMKAVGVGPFTYAGMHPYYVLEAVLTLAAKTGGHDVVKRIDNLEDGAWKDQSVTRAITAFGELTRRGLIATGSTNLDHTGSQTLLMRSKAGLLPCGNWLENEMKSVIPPNFGLTMFGLPPLDGSPALPRGVHVAPTAPLVVAAKGKNGSGGVEYLRAMLSKEVAAQVTAETNRLTVVRGGADGQEIGTALRSARDLLSAAGDQAITWYFADWYPAFGKTAGELTGQFLAGAFRVDEWAARVQAAADRIKQDRNITKYHRD</sequence>
<dbReference type="RefSeq" id="WP_012918977.1">
    <property type="nucleotide sequence ID" value="NC_013729.1"/>
</dbReference>
<accession>D2Q4A7</accession>
<comment type="similarity">
    <text evidence="2">Belongs to the bacterial solute-binding protein 1 family.</text>
</comment>
<dbReference type="EMBL" id="CP001736">
    <property type="protein sequence ID" value="ADB30421.1"/>
    <property type="molecule type" value="Genomic_DNA"/>
</dbReference>
<comment type="subcellular location">
    <subcellularLocation>
        <location evidence="1">Cell envelope</location>
    </subcellularLocation>
</comment>
<dbReference type="PROSITE" id="PS51257">
    <property type="entry name" value="PROKAR_LIPOPROTEIN"/>
    <property type="match status" value="1"/>
</dbReference>
<keyword evidence="6" id="KW-1185">Reference proteome</keyword>
<evidence type="ECO:0000256" key="1">
    <source>
        <dbReference type="ARBA" id="ARBA00004196"/>
    </source>
</evidence>
<dbReference type="PANTHER" id="PTHR43649">
    <property type="entry name" value="ARABINOSE-BINDING PROTEIN-RELATED"/>
    <property type="match status" value="1"/>
</dbReference>
<evidence type="ECO:0000256" key="2">
    <source>
        <dbReference type="ARBA" id="ARBA00008520"/>
    </source>
</evidence>
<dbReference type="Gene3D" id="3.40.190.10">
    <property type="entry name" value="Periplasmic binding protein-like II"/>
    <property type="match status" value="2"/>
</dbReference>
<keyword evidence="4" id="KW-0732">Signal</keyword>
<dbReference type="NCBIfam" id="TIGR03851">
    <property type="entry name" value="chitin_NgcE"/>
    <property type="match status" value="1"/>
</dbReference>
<reference evidence="6" key="1">
    <citation type="submission" date="2009-09" db="EMBL/GenBank/DDBJ databases">
        <title>The complete genome of Kribbella flavida DSM 17836.</title>
        <authorList>
            <consortium name="US DOE Joint Genome Institute (JGI-PGF)"/>
            <person name="Lucas S."/>
            <person name="Copeland A."/>
            <person name="Lapidus A."/>
            <person name="Glavina del Rio T."/>
            <person name="Dalin E."/>
            <person name="Tice H."/>
            <person name="Bruce D."/>
            <person name="Goodwin L."/>
            <person name="Pitluck S."/>
            <person name="Kyrpides N."/>
            <person name="Mavromatis K."/>
            <person name="Ivanova N."/>
            <person name="Saunders E."/>
            <person name="Brettin T."/>
            <person name="Detter J.C."/>
            <person name="Han C."/>
            <person name="Larimer F."/>
            <person name="Land M."/>
            <person name="Hauser L."/>
            <person name="Markowitz V."/>
            <person name="Cheng J.-F."/>
            <person name="Hugenholtz P."/>
            <person name="Woyke T."/>
            <person name="Wu D."/>
            <person name="Pukall R."/>
            <person name="Klenk H.-P."/>
            <person name="Eisen J.A."/>
        </authorList>
    </citation>
    <scope>NUCLEOTIDE SEQUENCE [LARGE SCALE GENOMIC DNA]</scope>
    <source>
        <strain evidence="6">DSM 17836 / JCM 10339 / NBRC 14399</strain>
    </source>
</reference>
<dbReference type="GO" id="GO:0030313">
    <property type="term" value="C:cell envelope"/>
    <property type="evidence" value="ECO:0007669"/>
    <property type="project" value="UniProtKB-SubCell"/>
</dbReference>
<dbReference type="InterPro" id="IPR050490">
    <property type="entry name" value="Bact_solute-bd_prot1"/>
</dbReference>
<dbReference type="Proteomes" id="UP000007967">
    <property type="component" value="Chromosome"/>
</dbReference>
<keyword evidence="3" id="KW-0813">Transport</keyword>
<dbReference type="OrthoDB" id="8663148at2"/>
<name>D2Q4A7_KRIFD</name>
<dbReference type="KEGG" id="kfl:Kfla_1319"/>
<dbReference type="HOGENOM" id="CLU_047233_0_0_11"/>
<dbReference type="SUPFAM" id="SSF53850">
    <property type="entry name" value="Periplasmic binding protein-like II"/>
    <property type="match status" value="1"/>
</dbReference>
<dbReference type="eggNOG" id="COG1653">
    <property type="taxonomic scope" value="Bacteria"/>
</dbReference>
<protein>
    <submittedName>
        <fullName evidence="5">Extracellular solute-binding protein family 1</fullName>
    </submittedName>
</protein>
<dbReference type="STRING" id="479435.Kfla_1319"/>